<keyword evidence="1 7" id="KW-0732">Signal</keyword>
<proteinExistence type="inferred from homology"/>
<evidence type="ECO:0000256" key="2">
    <source>
        <dbReference type="ARBA" id="ARBA00023239"/>
    </source>
</evidence>
<evidence type="ECO:0000256" key="7">
    <source>
        <dbReference type="SAM" id="SignalP"/>
    </source>
</evidence>
<dbReference type="PANTHER" id="PTHR34183:SF1">
    <property type="entry name" value="ENDOLYTIC PEPTIDOGLYCAN TRANSGLYCOSYLASE RLPA"/>
    <property type="match status" value="1"/>
</dbReference>
<feature type="signal peptide" evidence="7">
    <location>
        <begin position="1"/>
        <end position="19"/>
    </location>
</feature>
<keyword evidence="4" id="KW-0564">Palmitate</keyword>
<dbReference type="SUPFAM" id="SSF50685">
    <property type="entry name" value="Barwin-like endoglucanases"/>
    <property type="match status" value="1"/>
</dbReference>
<gene>
    <name evidence="4" type="primary">rlpA</name>
    <name evidence="9" type="ORF">DFR31_1528</name>
</gene>
<dbReference type="HAMAP" id="MF_02071">
    <property type="entry name" value="RlpA"/>
    <property type="match status" value="1"/>
</dbReference>
<comment type="caution">
    <text evidence="9">The sequence shown here is derived from an EMBL/GenBank/DDBJ whole genome shotgun (WGS) entry which is preliminary data.</text>
</comment>
<dbReference type="Pfam" id="PF05036">
    <property type="entry name" value="SPOR"/>
    <property type="match status" value="1"/>
</dbReference>
<feature type="domain" description="SPOR" evidence="8">
    <location>
        <begin position="255"/>
        <end position="331"/>
    </location>
</feature>
<feature type="region of interest" description="Disordered" evidence="6">
    <location>
        <begin position="195"/>
        <end position="256"/>
    </location>
</feature>
<dbReference type="RefSeq" id="WP_121441985.1">
    <property type="nucleotide sequence ID" value="NZ_RCDA01000001.1"/>
</dbReference>
<dbReference type="InterPro" id="IPR034718">
    <property type="entry name" value="RlpA"/>
</dbReference>
<protein>
    <recommendedName>
        <fullName evidence="4">Endolytic peptidoglycan transglycosylase RlpA</fullName>
        <ecNumber evidence="4">4.2.2.-</ecNumber>
    </recommendedName>
</protein>
<accession>A0A498C6S7</accession>
<dbReference type="InterPro" id="IPR036908">
    <property type="entry name" value="RlpA-like_sf"/>
</dbReference>
<dbReference type="OrthoDB" id="9779128at2"/>
<keyword evidence="4" id="KW-0472">Membrane</keyword>
<sequence length="331" mass="35394">MSRLTLPALALVLLLAGCAGPDAPSPTPSPSGSDPWAGRTPDAGPDSPPDLSAVRDAVPREEPRARYGNPASYEVFGETYHVKETAEGYEEEGRASWYGTKFHGRRTSSGETYDMYAMTAAHRTLPLPAYAEVTNLDNGKRVVVRINDRGPFVDNRIIDLSYAAAYRLDMVDAGTAPVRVRTITVGDLPTVADAADSADAGEESGSSAEAATEAPVRLGEAAGIPEVDLPEGERLSVTRSDDEPESGAAEDNGSSAEQGRYFLQLGAFGDEDNARRLRDRLASKLSAPVRVHSENGVHRVKVGPMTDMRAVDQAHGELHGQGLLDFHLVER</sequence>
<name>A0A498C6S7_9GAMM</name>
<dbReference type="Gene3D" id="3.30.70.1070">
    <property type="entry name" value="Sporulation related repeat"/>
    <property type="match status" value="1"/>
</dbReference>
<dbReference type="GO" id="GO:0008932">
    <property type="term" value="F:lytic endotransglycosylase activity"/>
    <property type="evidence" value="ECO:0007669"/>
    <property type="project" value="UniProtKB-UniRule"/>
</dbReference>
<feature type="compositionally biased region" description="Low complexity" evidence="6">
    <location>
        <begin position="195"/>
        <end position="214"/>
    </location>
</feature>
<comment type="similarity">
    <text evidence="4 5">Belongs to the RlpA family.</text>
</comment>
<dbReference type="Pfam" id="PF03330">
    <property type="entry name" value="DPBB_1"/>
    <property type="match status" value="1"/>
</dbReference>
<dbReference type="NCBIfam" id="TIGR00413">
    <property type="entry name" value="rlpA"/>
    <property type="match status" value="1"/>
</dbReference>
<keyword evidence="2 4" id="KW-0456">Lyase</keyword>
<dbReference type="Gene3D" id="2.40.40.10">
    <property type="entry name" value="RlpA-like domain"/>
    <property type="match status" value="1"/>
</dbReference>
<dbReference type="EMBL" id="RCDA01000001">
    <property type="protein sequence ID" value="RLK51585.1"/>
    <property type="molecule type" value="Genomic_DNA"/>
</dbReference>
<dbReference type="InterPro" id="IPR007730">
    <property type="entry name" value="SPOR-like_dom"/>
</dbReference>
<dbReference type="GO" id="GO:0042834">
    <property type="term" value="F:peptidoglycan binding"/>
    <property type="evidence" value="ECO:0007669"/>
    <property type="project" value="InterPro"/>
</dbReference>
<comment type="function">
    <text evidence="4">Lytic transglycosylase with a strong preference for naked glycan strands that lack stem peptides.</text>
</comment>
<evidence type="ECO:0000256" key="5">
    <source>
        <dbReference type="RuleBase" id="RU003495"/>
    </source>
</evidence>
<dbReference type="PANTHER" id="PTHR34183">
    <property type="entry name" value="ENDOLYTIC PEPTIDOGLYCAN TRANSGLYCOSYLASE RLPA"/>
    <property type="match status" value="1"/>
</dbReference>
<dbReference type="InterPro" id="IPR009009">
    <property type="entry name" value="RlpA-like_DPBB"/>
</dbReference>
<dbReference type="InterPro" id="IPR012997">
    <property type="entry name" value="RplA"/>
</dbReference>
<dbReference type="GO" id="GO:0071555">
    <property type="term" value="P:cell wall organization"/>
    <property type="evidence" value="ECO:0007669"/>
    <property type="project" value="UniProtKB-KW"/>
</dbReference>
<evidence type="ECO:0000313" key="10">
    <source>
        <dbReference type="Proteomes" id="UP000275461"/>
    </source>
</evidence>
<reference evidence="9 10" key="1">
    <citation type="submission" date="2018-10" db="EMBL/GenBank/DDBJ databases">
        <title>Genomic Encyclopedia of Type Strains, Phase IV (KMG-IV): sequencing the most valuable type-strain genomes for metagenomic binning, comparative biology and taxonomic classification.</title>
        <authorList>
            <person name="Goeker M."/>
        </authorList>
    </citation>
    <scope>NUCLEOTIDE SEQUENCE [LARGE SCALE GENOMIC DNA]</scope>
    <source>
        <strain evidence="9 10">DSM 12769</strain>
    </source>
</reference>
<keyword evidence="3 4" id="KW-0961">Cell wall biogenesis/degradation</keyword>
<keyword evidence="4 9" id="KW-0449">Lipoprotein</keyword>
<dbReference type="InterPro" id="IPR036680">
    <property type="entry name" value="SPOR-like_sf"/>
</dbReference>
<evidence type="ECO:0000313" key="9">
    <source>
        <dbReference type="EMBL" id="RLK51585.1"/>
    </source>
</evidence>
<keyword evidence="4" id="KW-1003">Cell membrane</keyword>
<organism evidence="9 10">
    <name type="scientific">Alkalispirillum mobile</name>
    <dbReference type="NCBI Taxonomy" id="85925"/>
    <lineage>
        <taxon>Bacteria</taxon>
        <taxon>Pseudomonadati</taxon>
        <taxon>Pseudomonadota</taxon>
        <taxon>Gammaproteobacteria</taxon>
        <taxon>Chromatiales</taxon>
        <taxon>Ectothiorhodospiraceae</taxon>
        <taxon>Alkalispirillum</taxon>
    </lineage>
</organism>
<dbReference type="SUPFAM" id="SSF110997">
    <property type="entry name" value="Sporulation related repeat"/>
    <property type="match status" value="1"/>
</dbReference>
<evidence type="ECO:0000256" key="3">
    <source>
        <dbReference type="ARBA" id="ARBA00023316"/>
    </source>
</evidence>
<evidence type="ECO:0000256" key="4">
    <source>
        <dbReference type="HAMAP-Rule" id="MF_02071"/>
    </source>
</evidence>
<dbReference type="GO" id="GO:0005886">
    <property type="term" value="C:plasma membrane"/>
    <property type="evidence" value="ECO:0007669"/>
    <property type="project" value="UniProtKB-SubCell"/>
</dbReference>
<evidence type="ECO:0000259" key="8">
    <source>
        <dbReference type="PROSITE" id="PS51724"/>
    </source>
</evidence>
<dbReference type="PROSITE" id="PS51257">
    <property type="entry name" value="PROKAR_LIPOPROTEIN"/>
    <property type="match status" value="1"/>
</dbReference>
<dbReference type="PROSITE" id="PS51724">
    <property type="entry name" value="SPOR"/>
    <property type="match status" value="1"/>
</dbReference>
<dbReference type="GO" id="GO:0009279">
    <property type="term" value="C:cell outer membrane"/>
    <property type="evidence" value="ECO:0007669"/>
    <property type="project" value="TreeGrafter"/>
</dbReference>
<dbReference type="CDD" id="cd22268">
    <property type="entry name" value="DPBB_RlpA-like"/>
    <property type="match status" value="1"/>
</dbReference>
<dbReference type="Proteomes" id="UP000275461">
    <property type="component" value="Unassembled WGS sequence"/>
</dbReference>
<keyword evidence="10" id="KW-1185">Reference proteome</keyword>
<feature type="chain" id="PRO_5019875135" description="Endolytic peptidoglycan transglycosylase RlpA" evidence="7">
    <location>
        <begin position="20"/>
        <end position="331"/>
    </location>
</feature>
<dbReference type="EC" id="4.2.2.-" evidence="4"/>
<dbReference type="GO" id="GO:0000270">
    <property type="term" value="P:peptidoglycan metabolic process"/>
    <property type="evidence" value="ECO:0007669"/>
    <property type="project" value="UniProtKB-UniRule"/>
</dbReference>
<evidence type="ECO:0000256" key="1">
    <source>
        <dbReference type="ARBA" id="ARBA00022729"/>
    </source>
</evidence>
<dbReference type="AlphaFoldDB" id="A0A498C6S7"/>
<comment type="subcellular location">
    <subcellularLocation>
        <location evidence="4">Cell membrane</location>
        <topology evidence="4">Lipid-anchor</topology>
    </subcellularLocation>
</comment>
<feature type="region of interest" description="Disordered" evidence="6">
    <location>
        <begin position="18"/>
        <end position="70"/>
    </location>
</feature>
<feature type="compositionally biased region" description="Basic and acidic residues" evidence="6">
    <location>
        <begin position="231"/>
        <end position="241"/>
    </location>
</feature>
<dbReference type="FunFam" id="2.40.40.10:FF:000003">
    <property type="entry name" value="Endolytic peptidoglycan transglycosylase RlpA"/>
    <property type="match status" value="1"/>
</dbReference>
<evidence type="ECO:0000256" key="6">
    <source>
        <dbReference type="SAM" id="MobiDB-lite"/>
    </source>
</evidence>